<keyword evidence="3" id="KW-1185">Reference proteome</keyword>
<dbReference type="RefSeq" id="WP_200312435.1">
    <property type="nucleotide sequence ID" value="NZ_JAENIM010000045.1"/>
</dbReference>
<gene>
    <name evidence="2" type="ORF">JIN82_14765</name>
</gene>
<comment type="caution">
    <text evidence="2">The sequence shown here is derived from an EMBL/GenBank/DDBJ whole genome shotgun (WGS) entry which is preliminary data.</text>
</comment>
<dbReference type="Proteomes" id="UP000624703">
    <property type="component" value="Unassembled WGS sequence"/>
</dbReference>
<reference evidence="2" key="1">
    <citation type="submission" date="2021-01" db="EMBL/GenBank/DDBJ databases">
        <title>Modified the classification status of verrucomicrobia.</title>
        <authorList>
            <person name="Feng X."/>
        </authorList>
    </citation>
    <scope>NUCLEOTIDE SEQUENCE</scope>
    <source>
        <strain evidence="2">_KCTC 22039</strain>
    </source>
</reference>
<protein>
    <submittedName>
        <fullName evidence="2">Type II toxin-antitoxin system RelE/ParE family toxin</fullName>
    </submittedName>
</protein>
<sequence>MHLHYLPEAKADILAAMNYYIEQESGDKKIAAEFYQALKVAEQDILEFPNFWPIASPPYRRKVMQRFPYSIIFHQLDEATIEIAAIAHHKRQPNYWLD</sequence>
<dbReference type="EMBL" id="JAENIM010000045">
    <property type="protein sequence ID" value="MBK1792423.1"/>
    <property type="molecule type" value="Genomic_DNA"/>
</dbReference>
<dbReference type="Gene3D" id="3.30.2310.20">
    <property type="entry name" value="RelE-like"/>
    <property type="match status" value="1"/>
</dbReference>
<name>A0A8J7SPL7_9BACT</name>
<evidence type="ECO:0000256" key="1">
    <source>
        <dbReference type="ARBA" id="ARBA00022649"/>
    </source>
</evidence>
<dbReference type="AlphaFoldDB" id="A0A8J7SPL7"/>
<keyword evidence="1" id="KW-1277">Toxin-antitoxin system</keyword>
<proteinExistence type="predicted"/>
<accession>A0A8J7SPL7</accession>
<evidence type="ECO:0000313" key="3">
    <source>
        <dbReference type="Proteomes" id="UP000624703"/>
    </source>
</evidence>
<organism evidence="2 3">
    <name type="scientific">Persicirhabdus sediminis</name>
    <dbReference type="NCBI Taxonomy" id="454144"/>
    <lineage>
        <taxon>Bacteria</taxon>
        <taxon>Pseudomonadati</taxon>
        <taxon>Verrucomicrobiota</taxon>
        <taxon>Verrucomicrobiia</taxon>
        <taxon>Verrucomicrobiales</taxon>
        <taxon>Verrucomicrobiaceae</taxon>
        <taxon>Persicirhabdus</taxon>
    </lineage>
</organism>
<dbReference type="InterPro" id="IPR007712">
    <property type="entry name" value="RelE/ParE_toxin"/>
</dbReference>
<dbReference type="InterPro" id="IPR035093">
    <property type="entry name" value="RelE/ParE_toxin_dom_sf"/>
</dbReference>
<dbReference type="Pfam" id="PF05016">
    <property type="entry name" value="ParE_toxin"/>
    <property type="match status" value="1"/>
</dbReference>
<evidence type="ECO:0000313" key="2">
    <source>
        <dbReference type="EMBL" id="MBK1792423.1"/>
    </source>
</evidence>